<organism evidence="1 2">
    <name type="scientific">Methylorubrum suomiense</name>
    <dbReference type="NCBI Taxonomy" id="144191"/>
    <lineage>
        <taxon>Bacteria</taxon>
        <taxon>Pseudomonadati</taxon>
        <taxon>Pseudomonadota</taxon>
        <taxon>Alphaproteobacteria</taxon>
        <taxon>Hyphomicrobiales</taxon>
        <taxon>Methylobacteriaceae</taxon>
        <taxon>Methylorubrum</taxon>
    </lineage>
</organism>
<reference evidence="1" key="1">
    <citation type="journal article" date="2021" name="Front. Microbiol.">
        <title>Comprehensive Comparative Genomics and Phenotyping of Methylobacterium Species.</title>
        <authorList>
            <person name="Alessa O."/>
            <person name="Ogura Y."/>
            <person name="Fujitani Y."/>
            <person name="Takami H."/>
            <person name="Hayashi T."/>
            <person name="Sahin N."/>
            <person name="Tani A."/>
        </authorList>
    </citation>
    <scope>NUCLEOTIDE SEQUENCE</scope>
    <source>
        <strain evidence="1">DSM 14458</strain>
    </source>
</reference>
<protein>
    <recommendedName>
        <fullName evidence="3">DUF2865 domain-containing protein</fullName>
    </recommendedName>
</protein>
<comment type="caution">
    <text evidence="1">The sequence shown here is derived from an EMBL/GenBank/DDBJ whole genome shotgun (WGS) entry which is preliminary data.</text>
</comment>
<dbReference type="InterPro" id="IPR021293">
    <property type="entry name" value="DUF2865"/>
</dbReference>
<dbReference type="Pfam" id="PF11064">
    <property type="entry name" value="DUF2865"/>
    <property type="match status" value="1"/>
</dbReference>
<proteinExistence type="predicted"/>
<keyword evidence="2" id="KW-1185">Reference proteome</keyword>
<evidence type="ECO:0000313" key="1">
    <source>
        <dbReference type="EMBL" id="GJE76076.1"/>
    </source>
</evidence>
<dbReference type="Proteomes" id="UP001055093">
    <property type="component" value="Unassembled WGS sequence"/>
</dbReference>
<gene>
    <name evidence="1" type="ORF">BGCPKDLD_2668</name>
</gene>
<evidence type="ECO:0008006" key="3">
    <source>
        <dbReference type="Google" id="ProtNLM"/>
    </source>
</evidence>
<sequence length="348" mass="36972">MAFGKRAPGAWGRTPSRSRLPSRLRLVSRRAVIGLALGMMGLGATTSLVRASERSLLTEMFDALFGAPKTPTPVAAAPVTISPKAQRRYASLPDARTLRTGPSLAQRTQRVRARTPRPVLTAATHGFGPPALKGTQTVCVRLCDGLPFPVGRLRAAADLPIHQAACAAACPGARTELFTLASGRADYEQAVSLTGQSYRSAAYAGLYRRTRVAECACRPAAASGSLLGPGDDRTVREGDVFATEDSADVVTALTPNGPVLTDYREAEIAEKRRRSIEGRVGAIRRDAEAAAFRQVLRLADQRARRIQIAEVRIDRSGAHESVTGFSELPGAGTGFTSVRVVAPSPYGQ</sequence>
<accession>A0ABQ4UUX9</accession>
<reference evidence="1" key="2">
    <citation type="submission" date="2021-08" db="EMBL/GenBank/DDBJ databases">
        <authorList>
            <person name="Tani A."/>
            <person name="Ola A."/>
            <person name="Ogura Y."/>
            <person name="Katsura K."/>
            <person name="Hayashi T."/>
        </authorList>
    </citation>
    <scope>NUCLEOTIDE SEQUENCE</scope>
    <source>
        <strain evidence="1">DSM 14458</strain>
    </source>
</reference>
<evidence type="ECO:0000313" key="2">
    <source>
        <dbReference type="Proteomes" id="UP001055093"/>
    </source>
</evidence>
<name>A0ABQ4UUX9_9HYPH</name>
<dbReference type="EMBL" id="BPRE01000007">
    <property type="protein sequence ID" value="GJE76076.1"/>
    <property type="molecule type" value="Genomic_DNA"/>
</dbReference>